<sequence length="180" mass="19619">MPLTQAVAHQLLRALLSPVGPGLTGDEFRTIETRFGFRFNPDHRTLLAAGVPGGDRHWPDWRGSPALLGEALSAPIEGVLFDVEENDFWLNSWGIKPRSTDKAIGVARRALAQAPVLVPVHGHRYAPALDIADLPVLSVMQTDVVSYGDTLADYLHREFGVGTAEPLPSPKPVPFWSTLL</sequence>
<evidence type="ECO:0000313" key="1">
    <source>
        <dbReference type="EMBL" id="MFC4133279.1"/>
    </source>
</evidence>
<reference evidence="2" key="1">
    <citation type="journal article" date="2019" name="Int. J. Syst. Evol. Microbiol.">
        <title>The Global Catalogue of Microorganisms (GCM) 10K type strain sequencing project: providing services to taxonomists for standard genome sequencing and annotation.</title>
        <authorList>
            <consortium name="The Broad Institute Genomics Platform"/>
            <consortium name="The Broad Institute Genome Sequencing Center for Infectious Disease"/>
            <person name="Wu L."/>
            <person name="Ma J."/>
        </authorList>
    </citation>
    <scope>NUCLEOTIDE SEQUENCE [LARGE SCALE GENOMIC DNA]</scope>
    <source>
        <strain evidence="2">CGMCC 4.7289</strain>
    </source>
</reference>
<comment type="caution">
    <text evidence="1">The sequence shown here is derived from an EMBL/GenBank/DDBJ whole genome shotgun (WGS) entry which is preliminary data.</text>
</comment>
<dbReference type="PANTHER" id="PTHR32011:SF2">
    <property type="entry name" value="OS08G0472400 PROTEIN"/>
    <property type="match status" value="1"/>
</dbReference>
<proteinExistence type="predicted"/>
<keyword evidence="2" id="KW-1185">Reference proteome</keyword>
<dbReference type="Proteomes" id="UP001595816">
    <property type="component" value="Unassembled WGS sequence"/>
</dbReference>
<name>A0ABV8LRW9_9ACTN</name>
<evidence type="ECO:0000313" key="2">
    <source>
        <dbReference type="Proteomes" id="UP001595816"/>
    </source>
</evidence>
<gene>
    <name evidence="1" type="ORF">ACFOZ4_21940</name>
</gene>
<protein>
    <submittedName>
        <fullName evidence="1">Uncharacterized protein</fullName>
    </submittedName>
</protein>
<dbReference type="EMBL" id="JBHSAY010000010">
    <property type="protein sequence ID" value="MFC4133279.1"/>
    <property type="molecule type" value="Genomic_DNA"/>
</dbReference>
<dbReference type="PANTHER" id="PTHR32011">
    <property type="entry name" value="OS08G0472400 PROTEIN"/>
    <property type="match status" value="1"/>
</dbReference>
<organism evidence="1 2">
    <name type="scientific">Hamadaea flava</name>
    <dbReference type="NCBI Taxonomy" id="1742688"/>
    <lineage>
        <taxon>Bacteria</taxon>
        <taxon>Bacillati</taxon>
        <taxon>Actinomycetota</taxon>
        <taxon>Actinomycetes</taxon>
        <taxon>Micromonosporales</taxon>
        <taxon>Micromonosporaceae</taxon>
        <taxon>Hamadaea</taxon>
    </lineage>
</organism>
<dbReference type="RefSeq" id="WP_253760918.1">
    <property type="nucleotide sequence ID" value="NZ_JAMZDZ010000001.1"/>
</dbReference>
<accession>A0ABV8LRW9</accession>